<gene>
    <name evidence="2" type="primary">mftA</name>
    <name evidence="2" type="ORF">ENP47_02000</name>
</gene>
<reference evidence="2" key="1">
    <citation type="journal article" date="2020" name="mSystems">
        <title>Genome- and Community-Level Interaction Insights into Carbon Utilization and Element Cycling Functions of Hydrothermarchaeota in Hydrothermal Sediment.</title>
        <authorList>
            <person name="Zhou Z."/>
            <person name="Liu Y."/>
            <person name="Xu W."/>
            <person name="Pan J."/>
            <person name="Luo Z.H."/>
            <person name="Li M."/>
        </authorList>
    </citation>
    <scope>NUCLEOTIDE SEQUENCE [LARGE SCALE GENOMIC DNA]</scope>
    <source>
        <strain evidence="2">SpSt-222</strain>
    </source>
</reference>
<name>A0A7C1JU35_THERO</name>
<sequence length="52" mass="5686">MEPMVETLVEEPEAVVEEQPAATLSTETEESAEQLVEMLLAEITIDGMCGVY</sequence>
<protein>
    <submittedName>
        <fullName evidence="2">Mycofactocin</fullName>
    </submittedName>
</protein>
<organism evidence="2">
    <name type="scientific">Thermomicrobium roseum</name>
    <dbReference type="NCBI Taxonomy" id="500"/>
    <lineage>
        <taxon>Bacteria</taxon>
        <taxon>Pseudomonadati</taxon>
        <taxon>Thermomicrobiota</taxon>
        <taxon>Thermomicrobia</taxon>
        <taxon>Thermomicrobiales</taxon>
        <taxon>Thermomicrobiaceae</taxon>
        <taxon>Thermomicrobium</taxon>
    </lineage>
</organism>
<dbReference type="AlphaFoldDB" id="A0A7C1JU35"/>
<proteinExistence type="predicted"/>
<dbReference type="NCBIfam" id="TIGR03969">
    <property type="entry name" value="mycofactocin"/>
    <property type="match status" value="1"/>
</dbReference>
<evidence type="ECO:0000256" key="1">
    <source>
        <dbReference type="SAM" id="MobiDB-lite"/>
    </source>
</evidence>
<dbReference type="InterPro" id="IPR023988">
    <property type="entry name" value="MftA"/>
</dbReference>
<accession>A0A7C1JU35</accession>
<dbReference type="EMBL" id="DSJL01000004">
    <property type="protein sequence ID" value="HEF64371.1"/>
    <property type="molecule type" value="Genomic_DNA"/>
</dbReference>
<feature type="compositionally biased region" description="Low complexity" evidence="1">
    <location>
        <begin position="17"/>
        <end position="26"/>
    </location>
</feature>
<evidence type="ECO:0000313" key="2">
    <source>
        <dbReference type="EMBL" id="HEF64371.1"/>
    </source>
</evidence>
<feature type="region of interest" description="Disordered" evidence="1">
    <location>
        <begin position="1"/>
        <end position="29"/>
    </location>
</feature>
<comment type="caution">
    <text evidence="2">The sequence shown here is derived from an EMBL/GenBank/DDBJ whole genome shotgun (WGS) entry which is preliminary data.</text>
</comment>